<dbReference type="PANTHER" id="PTHR12480">
    <property type="entry name" value="ARGININE DEMETHYLASE AND LYSYL-HYDROXYLASE JMJD"/>
    <property type="match status" value="1"/>
</dbReference>
<keyword evidence="3" id="KW-1185">Reference proteome</keyword>
<protein>
    <submittedName>
        <fullName evidence="2">Cupin-like domain-containing protein</fullName>
    </submittedName>
</protein>
<accession>A0A929L1Y2</accession>
<dbReference type="PROSITE" id="PS51184">
    <property type="entry name" value="JMJC"/>
    <property type="match status" value="1"/>
</dbReference>
<evidence type="ECO:0000259" key="1">
    <source>
        <dbReference type="PROSITE" id="PS51184"/>
    </source>
</evidence>
<dbReference type="InterPro" id="IPR050910">
    <property type="entry name" value="JMJD6_ArgDemeth/LysHydrox"/>
</dbReference>
<dbReference type="GO" id="GO:0005737">
    <property type="term" value="C:cytoplasm"/>
    <property type="evidence" value="ECO:0007669"/>
    <property type="project" value="TreeGrafter"/>
</dbReference>
<dbReference type="SUPFAM" id="SSF51197">
    <property type="entry name" value="Clavaminate synthase-like"/>
    <property type="match status" value="1"/>
</dbReference>
<sequence>MEIIRRENITYEEFIEQHYKPGVPIVFKNAVKDWKAKELFTPDWFRQNYPDRTTEVKGKEYTMKQIMDMVETSTVENPAPYPCIYNIADQLPELLPLVKPDLIYSKPNWLDNKMFKIGKWGAALELFIGGPGGKFPYLHLDYYHLNAWITQLYGEKRFTVFPKGQEHMLYPVPGDPWRSELNIFEPDYEKFPLYKDATPIQFTVGPGETLFIPFGTWHSAYSLTPTISVAFDTLNDKNWPEFMKDVWTFKSRDGKLKATAMYSYAWLATHISNLTNKPTMK</sequence>
<dbReference type="RefSeq" id="WP_194114147.1">
    <property type="nucleotide sequence ID" value="NZ_JADFFL010000015.1"/>
</dbReference>
<gene>
    <name evidence="2" type="ORF">IRJ16_22400</name>
</gene>
<dbReference type="InterPro" id="IPR041667">
    <property type="entry name" value="Cupin_8"/>
</dbReference>
<dbReference type="GO" id="GO:0016706">
    <property type="term" value="F:2-oxoglutarate-dependent dioxygenase activity"/>
    <property type="evidence" value="ECO:0007669"/>
    <property type="project" value="TreeGrafter"/>
</dbReference>
<dbReference type="InterPro" id="IPR003347">
    <property type="entry name" value="JmjC_dom"/>
</dbReference>
<organism evidence="2 3">
    <name type="scientific">Mucilaginibacter myungsuensis</name>
    <dbReference type="NCBI Taxonomy" id="649104"/>
    <lineage>
        <taxon>Bacteria</taxon>
        <taxon>Pseudomonadati</taxon>
        <taxon>Bacteroidota</taxon>
        <taxon>Sphingobacteriia</taxon>
        <taxon>Sphingobacteriales</taxon>
        <taxon>Sphingobacteriaceae</taxon>
        <taxon>Mucilaginibacter</taxon>
    </lineage>
</organism>
<dbReference type="GO" id="GO:0043565">
    <property type="term" value="F:sequence-specific DNA binding"/>
    <property type="evidence" value="ECO:0007669"/>
    <property type="project" value="TreeGrafter"/>
</dbReference>
<feature type="domain" description="JmjC" evidence="1">
    <location>
        <begin position="80"/>
        <end position="250"/>
    </location>
</feature>
<dbReference type="GO" id="GO:0045905">
    <property type="term" value="P:positive regulation of translational termination"/>
    <property type="evidence" value="ECO:0007669"/>
    <property type="project" value="TreeGrafter"/>
</dbReference>
<dbReference type="Gene3D" id="2.60.120.650">
    <property type="entry name" value="Cupin"/>
    <property type="match status" value="1"/>
</dbReference>
<comment type="caution">
    <text evidence="2">The sequence shown here is derived from an EMBL/GenBank/DDBJ whole genome shotgun (WGS) entry which is preliminary data.</text>
</comment>
<proteinExistence type="predicted"/>
<evidence type="ECO:0000313" key="3">
    <source>
        <dbReference type="Proteomes" id="UP000622475"/>
    </source>
</evidence>
<dbReference type="Pfam" id="PF13621">
    <property type="entry name" value="Cupin_8"/>
    <property type="match status" value="1"/>
</dbReference>
<name>A0A929L1Y2_9SPHI</name>
<evidence type="ECO:0000313" key="2">
    <source>
        <dbReference type="EMBL" id="MBE9664648.1"/>
    </source>
</evidence>
<dbReference type="AlphaFoldDB" id="A0A929L1Y2"/>
<reference evidence="2" key="1">
    <citation type="submission" date="2020-10" db="EMBL/GenBank/DDBJ databases">
        <title>Mucilaginibacter mali sp. nov., isolated from rhizosphere soil of apple orchard.</title>
        <authorList>
            <person name="Lee J.-S."/>
            <person name="Kim H.S."/>
            <person name="Kim J.-S."/>
        </authorList>
    </citation>
    <scope>NUCLEOTIDE SEQUENCE</scope>
    <source>
        <strain evidence="2">KCTC 22746</strain>
    </source>
</reference>
<dbReference type="SMART" id="SM00558">
    <property type="entry name" value="JmjC"/>
    <property type="match status" value="1"/>
</dbReference>
<dbReference type="PANTHER" id="PTHR12480:SF6">
    <property type="entry name" value="2-OXOGLUTARATE AND IRON-DEPENDENT OXYGENASE JMJD4"/>
    <property type="match status" value="1"/>
</dbReference>
<dbReference type="Proteomes" id="UP000622475">
    <property type="component" value="Unassembled WGS sequence"/>
</dbReference>
<dbReference type="EMBL" id="JADFFL010000015">
    <property type="protein sequence ID" value="MBE9664648.1"/>
    <property type="molecule type" value="Genomic_DNA"/>
</dbReference>